<organism evidence="4 5">
    <name type="scientific">Streblomastix strix</name>
    <dbReference type="NCBI Taxonomy" id="222440"/>
    <lineage>
        <taxon>Eukaryota</taxon>
        <taxon>Metamonada</taxon>
        <taxon>Preaxostyla</taxon>
        <taxon>Oxymonadida</taxon>
        <taxon>Streblomastigidae</taxon>
        <taxon>Streblomastix</taxon>
    </lineage>
</organism>
<protein>
    <submittedName>
        <fullName evidence="4">Uncharacterized protein</fullName>
    </submittedName>
</protein>
<dbReference type="PANTHER" id="PTHR45641:SF19">
    <property type="entry name" value="NEPHROCYSTIN-3"/>
    <property type="match status" value="1"/>
</dbReference>
<comment type="caution">
    <text evidence="4">The sequence shown here is derived from an EMBL/GenBank/DDBJ whole genome shotgun (WGS) entry which is preliminary data.</text>
</comment>
<name>A0A5J4WEK7_9EUKA</name>
<keyword evidence="1" id="KW-0677">Repeat</keyword>
<gene>
    <name evidence="4" type="ORF">EZS28_011351</name>
</gene>
<dbReference type="PANTHER" id="PTHR45641">
    <property type="entry name" value="TETRATRICOPEPTIDE REPEAT PROTEIN (AFU_ORTHOLOGUE AFUA_6G03870)"/>
    <property type="match status" value="1"/>
</dbReference>
<proteinExistence type="predicted"/>
<dbReference type="InterPro" id="IPR011990">
    <property type="entry name" value="TPR-like_helical_dom_sf"/>
</dbReference>
<dbReference type="OrthoDB" id="771227at2759"/>
<dbReference type="AlphaFoldDB" id="A0A5J4WEK7"/>
<dbReference type="Pfam" id="PF13374">
    <property type="entry name" value="TPR_10"/>
    <property type="match status" value="1"/>
</dbReference>
<reference evidence="4 5" key="1">
    <citation type="submission" date="2019-03" db="EMBL/GenBank/DDBJ databases">
        <title>Single cell metagenomics reveals metabolic interactions within the superorganism composed of flagellate Streblomastix strix and complex community of Bacteroidetes bacteria on its surface.</title>
        <authorList>
            <person name="Treitli S.C."/>
            <person name="Kolisko M."/>
            <person name="Husnik F."/>
            <person name="Keeling P."/>
            <person name="Hampl V."/>
        </authorList>
    </citation>
    <scope>NUCLEOTIDE SEQUENCE [LARGE SCALE GENOMIC DNA]</scope>
    <source>
        <strain evidence="4">ST1C</strain>
    </source>
</reference>
<dbReference type="EMBL" id="SNRW01002333">
    <property type="protein sequence ID" value="KAA6393123.1"/>
    <property type="molecule type" value="Genomic_DNA"/>
</dbReference>
<sequence>MLGDQKPIGNDMEHPPQGWLSPSRSKERPFLIDDLQKFEMKVKIPCYIHALRGEKLQRAGRLLIKSAQIDQGIVLLNRALDITRLIEGVVSRQVASIMNEISAAYLQKNDIEHAELYGKAALGSFPLVYHADIAPIYITLIDIAFSKKQIETAIEYSKAAIKSINYHFGRSHPLHIDIHIALAAGYIKMKDGLRSIQQLNQASNKSRNILGESHPYTIKVDILTAKEYRRQQLWADSITTFKRALSIAQALFSQISCEVSEIEYEIAETYKMNDSFTSAMEYAQRSLQTRRELLGDCDLNTLNSMSQVAYLLKKCGEFLKAVEIYEVQLKSLRILAEPMPLTLERLVELDQEGNDYNENTGTLENIQSSPTRDPFRRIDPNQEYHPPNELLEQIQAVTRECILILLNPEAQELKKIIQIIRTTDDQTSSISLIQRVINNLDEKMPSEYIDQLFMNIFNGSDDAFAELRCVFQLSQGEELRVPEG</sequence>
<accession>A0A5J4WEK7</accession>
<dbReference type="Proteomes" id="UP000324800">
    <property type="component" value="Unassembled WGS sequence"/>
</dbReference>
<evidence type="ECO:0000256" key="3">
    <source>
        <dbReference type="SAM" id="MobiDB-lite"/>
    </source>
</evidence>
<keyword evidence="2" id="KW-0802">TPR repeat</keyword>
<evidence type="ECO:0000313" key="5">
    <source>
        <dbReference type="Proteomes" id="UP000324800"/>
    </source>
</evidence>
<dbReference type="Gene3D" id="1.25.40.10">
    <property type="entry name" value="Tetratricopeptide repeat domain"/>
    <property type="match status" value="2"/>
</dbReference>
<evidence type="ECO:0000256" key="1">
    <source>
        <dbReference type="ARBA" id="ARBA00022737"/>
    </source>
</evidence>
<dbReference type="SUPFAM" id="SSF48452">
    <property type="entry name" value="TPR-like"/>
    <property type="match status" value="2"/>
</dbReference>
<evidence type="ECO:0000313" key="4">
    <source>
        <dbReference type="EMBL" id="KAA6393123.1"/>
    </source>
</evidence>
<feature type="region of interest" description="Disordered" evidence="3">
    <location>
        <begin position="1"/>
        <end position="25"/>
    </location>
</feature>
<evidence type="ECO:0000256" key="2">
    <source>
        <dbReference type="ARBA" id="ARBA00022803"/>
    </source>
</evidence>